<evidence type="ECO:0000313" key="11">
    <source>
        <dbReference type="EMBL" id="KAI9554298.1"/>
    </source>
</evidence>
<feature type="binding site" description="axial binding residue" evidence="8">
    <location>
        <position position="448"/>
    </location>
    <ligand>
        <name>heme</name>
        <dbReference type="ChEBI" id="CHEBI:30413"/>
    </ligand>
    <ligandPart>
        <name>Fe</name>
        <dbReference type="ChEBI" id="CHEBI:18248"/>
    </ligandPart>
</feature>
<proteinExistence type="inferred from homology"/>
<dbReference type="Pfam" id="PF00067">
    <property type="entry name" value="p450"/>
    <property type="match status" value="1"/>
</dbReference>
<keyword evidence="10" id="KW-0472">Membrane</keyword>
<dbReference type="InterPro" id="IPR050182">
    <property type="entry name" value="Cytochrome_P450_fam2"/>
</dbReference>
<dbReference type="PROSITE" id="PS00086">
    <property type="entry name" value="CYTOCHROME_P450"/>
    <property type="match status" value="1"/>
</dbReference>
<comment type="caution">
    <text evidence="11">The sequence shown here is derived from an EMBL/GenBank/DDBJ whole genome shotgun (WGS) entry which is preliminary data.</text>
</comment>
<reference evidence="11 12" key="1">
    <citation type="submission" date="2022-05" db="EMBL/GenBank/DDBJ databases">
        <title>A multi-omics perspective on studying reproductive biology in Daphnia sinensis.</title>
        <authorList>
            <person name="Jia J."/>
        </authorList>
    </citation>
    <scope>NUCLEOTIDE SEQUENCE [LARGE SCALE GENOMIC DNA]</scope>
    <source>
        <strain evidence="11 12">WSL</strain>
    </source>
</reference>
<dbReference type="EMBL" id="WJBH02000008">
    <property type="protein sequence ID" value="KAI9554298.1"/>
    <property type="molecule type" value="Genomic_DNA"/>
</dbReference>
<comment type="similarity">
    <text evidence="2 9">Belongs to the cytochrome P450 family.</text>
</comment>
<keyword evidence="7 9" id="KW-0503">Monooxygenase</keyword>
<evidence type="ECO:0000256" key="1">
    <source>
        <dbReference type="ARBA" id="ARBA00001971"/>
    </source>
</evidence>
<evidence type="ECO:0000256" key="2">
    <source>
        <dbReference type="ARBA" id="ARBA00010617"/>
    </source>
</evidence>
<evidence type="ECO:0000256" key="8">
    <source>
        <dbReference type="PIRSR" id="PIRSR602401-1"/>
    </source>
</evidence>
<evidence type="ECO:0000256" key="5">
    <source>
        <dbReference type="ARBA" id="ARBA00023002"/>
    </source>
</evidence>
<dbReference type="SUPFAM" id="SSF48264">
    <property type="entry name" value="Cytochrome P450"/>
    <property type="match status" value="1"/>
</dbReference>
<dbReference type="InterPro" id="IPR001128">
    <property type="entry name" value="Cyt_P450"/>
</dbReference>
<dbReference type="GO" id="GO:0008395">
    <property type="term" value="F:steroid hydroxylase activity"/>
    <property type="evidence" value="ECO:0007669"/>
    <property type="project" value="TreeGrafter"/>
</dbReference>
<comment type="cofactor">
    <cofactor evidence="1 8">
        <name>heme</name>
        <dbReference type="ChEBI" id="CHEBI:30413"/>
    </cofactor>
</comment>
<accession>A0AAD5LAW8</accession>
<dbReference type="PANTHER" id="PTHR24300">
    <property type="entry name" value="CYTOCHROME P450 508A4-RELATED"/>
    <property type="match status" value="1"/>
</dbReference>
<dbReference type="GO" id="GO:0016712">
    <property type="term" value="F:oxidoreductase activity, acting on paired donors, with incorporation or reduction of molecular oxygen, reduced flavin or flavoprotein as one donor, and incorporation of one atom of oxygen"/>
    <property type="evidence" value="ECO:0007669"/>
    <property type="project" value="TreeGrafter"/>
</dbReference>
<dbReference type="InterPro" id="IPR002401">
    <property type="entry name" value="Cyt_P450_E_grp-I"/>
</dbReference>
<evidence type="ECO:0000256" key="7">
    <source>
        <dbReference type="ARBA" id="ARBA00023033"/>
    </source>
</evidence>
<dbReference type="GO" id="GO:0005737">
    <property type="term" value="C:cytoplasm"/>
    <property type="evidence" value="ECO:0007669"/>
    <property type="project" value="TreeGrafter"/>
</dbReference>
<evidence type="ECO:0000256" key="6">
    <source>
        <dbReference type="ARBA" id="ARBA00023004"/>
    </source>
</evidence>
<evidence type="ECO:0000256" key="3">
    <source>
        <dbReference type="ARBA" id="ARBA00022617"/>
    </source>
</evidence>
<keyword evidence="6 8" id="KW-0408">Iron</keyword>
<dbReference type="FunFam" id="1.10.630.10:FF:000072">
    <property type="entry name" value="3-hydroxyphenylacetate 6 hydroxylase"/>
    <property type="match status" value="1"/>
</dbReference>
<protein>
    <submittedName>
        <fullName evidence="11">Uncharacterized protein</fullName>
    </submittedName>
</protein>
<dbReference type="PRINTS" id="PR00463">
    <property type="entry name" value="EP450I"/>
</dbReference>
<keyword evidence="10" id="KW-1133">Transmembrane helix</keyword>
<sequence length="503" mass="58471">MIDFLSVALIILILVITTYYLWRKNVKTYRLPPGPKQHLIFGNLLDLIWSTLFNKEPAFMKLAKWSFQHGPLCYLRFFRQRVIVVSDARIAQQLCVGQADKFSERPPGLLLSRVLKDKGIVFNDGPSWKAHRNFLTYEFRKYGFGKRSMEQRIQYVIDDYLNEIGKMEGEVHDPHSNIAIAVYNIIWTVISGDKFNWGDPFLQKLIKNLETNLHAVELTGPHNYVTLLTLGHLIWHNFFRLWRITSTRLYYFKQLISKFKKQQEETTHLEAEDSIILDYLVKLQTSRKSGEVLADFSETQLLWLVSDLFIAGGETTVTTIRWILLCLALYPQIQERVRQEIVETFGRDSTPTYAQRTQLPYTEAFINEVLRLGGVTPGMWRNTSQDATYEDYDIPKDTWVLLHFWAMSNDTNQWQDARTFKPERFLNDQGMFCKNENLLAFSTGRRECPGQGLAQTELFLFTVGILQKFKVALPDGHNNININSGQFGITYTPPPHLLEFTSV</sequence>
<dbReference type="GO" id="GO:0006082">
    <property type="term" value="P:organic acid metabolic process"/>
    <property type="evidence" value="ECO:0007669"/>
    <property type="project" value="TreeGrafter"/>
</dbReference>
<dbReference type="GO" id="GO:0006805">
    <property type="term" value="P:xenobiotic metabolic process"/>
    <property type="evidence" value="ECO:0007669"/>
    <property type="project" value="TreeGrafter"/>
</dbReference>
<evidence type="ECO:0000256" key="9">
    <source>
        <dbReference type="RuleBase" id="RU000461"/>
    </source>
</evidence>
<name>A0AAD5LAW8_9CRUS</name>
<keyword evidence="3 8" id="KW-0349">Heme</keyword>
<gene>
    <name evidence="11" type="ORF">GHT06_019570</name>
</gene>
<dbReference type="GO" id="GO:0020037">
    <property type="term" value="F:heme binding"/>
    <property type="evidence" value="ECO:0007669"/>
    <property type="project" value="InterPro"/>
</dbReference>
<evidence type="ECO:0000313" key="12">
    <source>
        <dbReference type="Proteomes" id="UP000820818"/>
    </source>
</evidence>
<dbReference type="PRINTS" id="PR00385">
    <property type="entry name" value="P450"/>
</dbReference>
<dbReference type="GO" id="GO:0005506">
    <property type="term" value="F:iron ion binding"/>
    <property type="evidence" value="ECO:0007669"/>
    <property type="project" value="InterPro"/>
</dbReference>
<dbReference type="Proteomes" id="UP000820818">
    <property type="component" value="Linkage Group LG8"/>
</dbReference>
<keyword evidence="10" id="KW-0812">Transmembrane</keyword>
<feature type="transmembrane region" description="Helical" evidence="10">
    <location>
        <begin position="6"/>
        <end position="22"/>
    </location>
</feature>
<organism evidence="11 12">
    <name type="scientific">Daphnia sinensis</name>
    <dbReference type="NCBI Taxonomy" id="1820382"/>
    <lineage>
        <taxon>Eukaryota</taxon>
        <taxon>Metazoa</taxon>
        <taxon>Ecdysozoa</taxon>
        <taxon>Arthropoda</taxon>
        <taxon>Crustacea</taxon>
        <taxon>Branchiopoda</taxon>
        <taxon>Diplostraca</taxon>
        <taxon>Cladocera</taxon>
        <taxon>Anomopoda</taxon>
        <taxon>Daphniidae</taxon>
        <taxon>Daphnia</taxon>
        <taxon>Daphnia similis group</taxon>
    </lineage>
</organism>
<dbReference type="PANTHER" id="PTHR24300:SF376">
    <property type="entry name" value="CYTOCHROME P450 15A1"/>
    <property type="match status" value="1"/>
</dbReference>
<dbReference type="InterPro" id="IPR036396">
    <property type="entry name" value="Cyt_P450_sf"/>
</dbReference>
<evidence type="ECO:0000256" key="10">
    <source>
        <dbReference type="SAM" id="Phobius"/>
    </source>
</evidence>
<dbReference type="Gene3D" id="1.10.630.10">
    <property type="entry name" value="Cytochrome P450"/>
    <property type="match status" value="1"/>
</dbReference>
<evidence type="ECO:0000256" key="4">
    <source>
        <dbReference type="ARBA" id="ARBA00022723"/>
    </source>
</evidence>
<keyword evidence="5 9" id="KW-0560">Oxidoreductase</keyword>
<dbReference type="AlphaFoldDB" id="A0AAD5LAW8"/>
<keyword evidence="12" id="KW-1185">Reference proteome</keyword>
<dbReference type="InterPro" id="IPR017972">
    <property type="entry name" value="Cyt_P450_CS"/>
</dbReference>
<keyword evidence="4 8" id="KW-0479">Metal-binding</keyword>